<dbReference type="GO" id="GO:0042274">
    <property type="term" value="P:ribosomal small subunit biogenesis"/>
    <property type="evidence" value="ECO:0007669"/>
    <property type="project" value="TreeGrafter"/>
</dbReference>
<dbReference type="OrthoDB" id="361797at2759"/>
<dbReference type="PANTHER" id="PTHR18034:SF4">
    <property type="entry name" value="NUCLEOLAR MIF4G DOMAIN-CONTAINING PROTEIN 1"/>
    <property type="match status" value="1"/>
</dbReference>
<dbReference type="AlphaFoldDB" id="A0A7J6L958"/>
<dbReference type="InterPro" id="IPR003891">
    <property type="entry name" value="Initiation_fac_eIF4g_MI"/>
</dbReference>
<evidence type="ECO:0000256" key="2">
    <source>
        <dbReference type="ARBA" id="ARBA00006856"/>
    </source>
</evidence>
<feature type="compositionally biased region" description="Basic residues" evidence="4">
    <location>
        <begin position="1"/>
        <end position="22"/>
    </location>
</feature>
<dbReference type="Gene3D" id="1.25.40.180">
    <property type="match status" value="1"/>
</dbReference>
<evidence type="ECO:0000256" key="3">
    <source>
        <dbReference type="ARBA" id="ARBA00023242"/>
    </source>
</evidence>
<dbReference type="SUPFAM" id="SSF48371">
    <property type="entry name" value="ARM repeat"/>
    <property type="match status" value="1"/>
</dbReference>
<proteinExistence type="inferred from homology"/>
<feature type="domain" description="MI" evidence="5">
    <location>
        <begin position="525"/>
        <end position="646"/>
    </location>
</feature>
<evidence type="ECO:0000313" key="6">
    <source>
        <dbReference type="EMBL" id="KAF4655731.1"/>
    </source>
</evidence>
<feature type="compositionally biased region" description="Acidic residues" evidence="4">
    <location>
        <begin position="99"/>
        <end position="122"/>
    </location>
</feature>
<dbReference type="PANTHER" id="PTHR18034">
    <property type="entry name" value="CELL CYCLE CONTROL PROTEIN CWF22-RELATED"/>
    <property type="match status" value="1"/>
</dbReference>
<dbReference type="GO" id="GO:0005730">
    <property type="term" value="C:nucleolus"/>
    <property type="evidence" value="ECO:0007669"/>
    <property type="project" value="UniProtKB-SubCell"/>
</dbReference>
<evidence type="ECO:0000313" key="7">
    <source>
        <dbReference type="Proteomes" id="UP000570595"/>
    </source>
</evidence>
<dbReference type="EMBL" id="JABAHT010000450">
    <property type="protein sequence ID" value="KAF4655731.1"/>
    <property type="molecule type" value="Genomic_DNA"/>
</dbReference>
<gene>
    <name evidence="6" type="primary">NOM1</name>
    <name evidence="6" type="ORF">FOZ61_007424</name>
</gene>
<dbReference type="InterPro" id="IPR050781">
    <property type="entry name" value="CWC22_splicing_factor"/>
</dbReference>
<dbReference type="InterPro" id="IPR016024">
    <property type="entry name" value="ARM-type_fold"/>
</dbReference>
<reference evidence="6 7" key="1">
    <citation type="submission" date="2020-04" db="EMBL/GenBank/DDBJ databases">
        <title>Perkinsus olseni comparative genomics.</title>
        <authorList>
            <person name="Bogema D.R."/>
        </authorList>
    </citation>
    <scope>NUCLEOTIDE SEQUENCE [LARGE SCALE GENOMIC DNA]</scope>
    <source>
        <strain evidence="6">ATCC PRA-179</strain>
    </source>
</reference>
<keyword evidence="3" id="KW-0539">Nucleus</keyword>
<accession>A0A7J6L958</accession>
<feature type="region of interest" description="Disordered" evidence="4">
    <location>
        <begin position="1"/>
        <end position="40"/>
    </location>
</feature>
<dbReference type="Proteomes" id="UP000570595">
    <property type="component" value="Unassembled WGS sequence"/>
</dbReference>
<dbReference type="Pfam" id="PF02847">
    <property type="entry name" value="MA3"/>
    <property type="match status" value="1"/>
</dbReference>
<comment type="caution">
    <text evidence="6">The sequence shown here is derived from an EMBL/GenBank/DDBJ whole genome shotgun (WGS) entry which is preliminary data.</text>
</comment>
<name>A0A7J6L958_PEROL</name>
<feature type="compositionally biased region" description="Acidic residues" evidence="4">
    <location>
        <begin position="28"/>
        <end position="37"/>
    </location>
</feature>
<dbReference type="SMART" id="SM00544">
    <property type="entry name" value="MA3"/>
    <property type="match status" value="1"/>
</dbReference>
<protein>
    <submittedName>
        <fullName evidence="6">Nucleolar MIF4G domain-containing protein 1</fullName>
    </submittedName>
</protein>
<dbReference type="SMART" id="SM00543">
    <property type="entry name" value="MIF4G"/>
    <property type="match status" value="1"/>
</dbReference>
<dbReference type="PROSITE" id="PS51366">
    <property type="entry name" value="MI"/>
    <property type="match status" value="1"/>
</dbReference>
<comment type="subcellular location">
    <subcellularLocation>
        <location evidence="1">Nucleus</location>
        <location evidence="1">Nucleolus</location>
    </subcellularLocation>
</comment>
<feature type="region of interest" description="Disordered" evidence="4">
    <location>
        <begin position="86"/>
        <end position="126"/>
    </location>
</feature>
<dbReference type="GO" id="GO:0003723">
    <property type="term" value="F:RNA binding"/>
    <property type="evidence" value="ECO:0007669"/>
    <property type="project" value="InterPro"/>
</dbReference>
<evidence type="ECO:0000256" key="1">
    <source>
        <dbReference type="ARBA" id="ARBA00004604"/>
    </source>
</evidence>
<organism evidence="6 7">
    <name type="scientific">Perkinsus olseni</name>
    <name type="common">Perkinsus atlanticus</name>
    <dbReference type="NCBI Taxonomy" id="32597"/>
    <lineage>
        <taxon>Eukaryota</taxon>
        <taxon>Sar</taxon>
        <taxon>Alveolata</taxon>
        <taxon>Perkinsozoa</taxon>
        <taxon>Perkinsea</taxon>
        <taxon>Perkinsida</taxon>
        <taxon>Perkinsidae</taxon>
        <taxon>Perkinsus</taxon>
    </lineage>
</organism>
<sequence length="735" mass="82508">MAPRRSLKRRRHHQVGGNKKRKINEERGESDDEEQQLDVDREVKYWEDKLGINGENSDKVKQEFIKDGWDEDFFTSLDAIDDAVKERKKDLAGEQGEGPQEDGEDAEDDEEESEDSADEEVDYWEHKLGIDKNRQKVMDELEKDGLDADLFTALDGIEDAVKDRKKELKGKPEPHKEDQTFEEQRKAIPVLRQSLQECSGHEETTTEPKKTGAYVPPHLRAKKSTTAEEERAQKLSKIRGLVNKLSEGNIELITAEIVALLSDDDQSIVDGYAREFVDSAIGNPNISLTLLGTYCAHMVAITMISGGRPLARVMELIGAFVRENLSAVSDETSGSIKAQVSNCCKVIALVFTFGAVSPNVVIDLIRFIFTPNDMHRLDLVLVVLRFAGRKLRKDNLQDFSEILDVLTDDSAMTGETNGKYQFLLGELENLKNNKVNFTALSHFEANFGWLKSSSLLRGRGTPEDSLLQVPVNIFDLEQVERLKDTPWWRGASASRGVKVSSVSKVEDSDTDRLLELAAKMKMNTDLRKSIFIALMGAEDYKHAVFRIGQVIGSRPKLVPQVAVVLLHCAIHESAFNRYYCRVAKALTELPGTWGSRYSHGLRNALTKLLQQCHTYPVKRVGILAKIAAFLIAEGVADLTVLRFLDFTQAETAEARAKIDVLIRELILELIDRGGDETARMFECVGKYSDLRDGLEMMVQSLVLPKLSNDKQPQGKAIIAALKECKEDDDDDDFDF</sequence>
<evidence type="ECO:0000259" key="5">
    <source>
        <dbReference type="PROSITE" id="PS51366"/>
    </source>
</evidence>
<dbReference type="InterPro" id="IPR003890">
    <property type="entry name" value="MIF4G-like_typ-3"/>
</dbReference>
<evidence type="ECO:0000256" key="4">
    <source>
        <dbReference type="SAM" id="MobiDB-lite"/>
    </source>
</evidence>
<comment type="similarity">
    <text evidence="2">Belongs to the CWC22 family.</text>
</comment>